<dbReference type="PANTHER" id="PTHR24300:SF301">
    <property type="entry name" value="CYP2J25 PROTEIN-RELATED"/>
    <property type="match status" value="1"/>
</dbReference>
<evidence type="ECO:0000256" key="1">
    <source>
        <dbReference type="ARBA" id="ARBA00001971"/>
    </source>
</evidence>
<dbReference type="InterPro" id="IPR002401">
    <property type="entry name" value="Cyt_P450_E_grp-I"/>
</dbReference>
<dbReference type="PANTHER" id="PTHR24300">
    <property type="entry name" value="CYTOCHROME P450 508A4-RELATED"/>
    <property type="match status" value="1"/>
</dbReference>
<dbReference type="OrthoDB" id="2789670at2759"/>
<reference evidence="13" key="1">
    <citation type="submission" date="2021-01" db="EMBL/GenBank/DDBJ databases">
        <authorList>
            <person name="Zahm M."/>
            <person name="Roques C."/>
            <person name="Cabau C."/>
            <person name="Klopp C."/>
            <person name="Donnadieu C."/>
            <person name="Jouanno E."/>
            <person name="Lampietro C."/>
            <person name="Louis A."/>
            <person name="Herpin A."/>
            <person name="Echchiki A."/>
            <person name="Berthelot C."/>
            <person name="Parey E."/>
            <person name="Roest-Crollius H."/>
            <person name="Braasch I."/>
            <person name="Postlethwait J."/>
            <person name="Bobe J."/>
            <person name="Montfort J."/>
            <person name="Bouchez O."/>
            <person name="Begum T."/>
            <person name="Mejri S."/>
            <person name="Adams A."/>
            <person name="Chen W.-J."/>
            <person name="Guiguen Y."/>
        </authorList>
    </citation>
    <scope>NUCLEOTIDE SEQUENCE</scope>
    <source>
        <strain evidence="13">YG-15Mar2019-1</strain>
        <tissue evidence="13">Brain</tissue>
    </source>
</reference>
<evidence type="ECO:0000256" key="2">
    <source>
        <dbReference type="ARBA" id="ARBA00004174"/>
    </source>
</evidence>
<keyword evidence="5" id="KW-0349">Heme</keyword>
<keyword evidence="8" id="KW-0492">Microsome</keyword>
<comment type="similarity">
    <text evidence="4">Belongs to the cytochrome P450 family.</text>
</comment>
<evidence type="ECO:0000256" key="10">
    <source>
        <dbReference type="ARBA" id="ARBA00023004"/>
    </source>
</evidence>
<evidence type="ECO:0000256" key="4">
    <source>
        <dbReference type="ARBA" id="ARBA00010617"/>
    </source>
</evidence>
<dbReference type="SUPFAM" id="SSF48264">
    <property type="entry name" value="Cytochrome P450"/>
    <property type="match status" value="1"/>
</dbReference>
<dbReference type="PRINTS" id="PR00463">
    <property type="entry name" value="EP450I"/>
</dbReference>
<dbReference type="FunFam" id="1.10.630.10:FF:000238">
    <property type="entry name" value="Cytochrome P450 2A6"/>
    <property type="match status" value="1"/>
</dbReference>
<dbReference type="GO" id="GO:0005506">
    <property type="term" value="F:iron ion binding"/>
    <property type="evidence" value="ECO:0007669"/>
    <property type="project" value="InterPro"/>
</dbReference>
<comment type="cofactor">
    <cofactor evidence="1">
        <name>heme</name>
        <dbReference type="ChEBI" id="CHEBI:30413"/>
    </cofactor>
</comment>
<evidence type="ECO:0000256" key="7">
    <source>
        <dbReference type="ARBA" id="ARBA00022824"/>
    </source>
</evidence>
<keyword evidence="9" id="KW-0560">Oxidoreductase</keyword>
<dbReference type="AlphaFoldDB" id="A0A9D3TCK3"/>
<keyword evidence="6" id="KW-0479">Metal-binding</keyword>
<accession>A0A9D3TCK3</accession>
<evidence type="ECO:0000256" key="3">
    <source>
        <dbReference type="ARBA" id="ARBA00004406"/>
    </source>
</evidence>
<keyword evidence="7" id="KW-0256">Endoplasmic reticulum</keyword>
<protein>
    <recommendedName>
        <fullName evidence="15">Cytochrome P450</fullName>
    </recommendedName>
</protein>
<evidence type="ECO:0000313" key="14">
    <source>
        <dbReference type="Proteomes" id="UP001046870"/>
    </source>
</evidence>
<evidence type="ECO:0000256" key="6">
    <source>
        <dbReference type="ARBA" id="ARBA00022723"/>
    </source>
</evidence>
<dbReference type="Proteomes" id="UP001046870">
    <property type="component" value="Chromosome 2"/>
</dbReference>
<dbReference type="EMBL" id="JAFDVH010000002">
    <property type="protein sequence ID" value="KAG7487703.1"/>
    <property type="molecule type" value="Genomic_DNA"/>
</dbReference>
<dbReference type="InterPro" id="IPR050182">
    <property type="entry name" value="Cytochrome_P450_fam2"/>
</dbReference>
<evidence type="ECO:0000256" key="8">
    <source>
        <dbReference type="ARBA" id="ARBA00022848"/>
    </source>
</evidence>
<dbReference type="GO" id="GO:0016712">
    <property type="term" value="F:oxidoreductase activity, acting on paired donors, with incorporation or reduction of molecular oxygen, reduced flavin or flavoprotein as one donor, and incorporation of one atom of oxygen"/>
    <property type="evidence" value="ECO:0007669"/>
    <property type="project" value="TreeGrafter"/>
</dbReference>
<dbReference type="GO" id="GO:0020037">
    <property type="term" value="F:heme binding"/>
    <property type="evidence" value="ECO:0007669"/>
    <property type="project" value="InterPro"/>
</dbReference>
<sequence length="272" mass="31364">MAKFKEQYGDIFSLRLGPRIVVLNGCKLIKEAFVQHGENFVDRSSLPSITDINQNNGLVFSNGYMWKQQRRFALMTLKNFGVGKRSLESSIQVECKWLNEAMGNEQGQPFDPQFTVNNAVSNIICCLVFGDRFEYGDSHFQNLLRLINEVIYLHGSIWARIYNVFPLIMRRLPGPHQKIFSHSEMLINFVKLKIKEHRGDRDPSAPRDYIDCFLSKRACPGEQLARMELFLFFTSLLQRFTFSPPPGVEPSLDFRMGMTLCPKSYKLCATSR</sequence>
<gene>
    <name evidence="13" type="ORF">MATL_G00026160</name>
</gene>
<comment type="caution">
    <text evidence="13">The sequence shown here is derived from an EMBL/GenBank/DDBJ whole genome shotgun (WGS) entry which is preliminary data.</text>
</comment>
<dbReference type="Gene3D" id="1.10.630.10">
    <property type="entry name" value="Cytochrome P450"/>
    <property type="match status" value="2"/>
</dbReference>
<dbReference type="InterPro" id="IPR036396">
    <property type="entry name" value="Cyt_P450_sf"/>
</dbReference>
<dbReference type="GO" id="GO:0006805">
    <property type="term" value="P:xenobiotic metabolic process"/>
    <property type="evidence" value="ECO:0007669"/>
    <property type="project" value="TreeGrafter"/>
</dbReference>
<evidence type="ECO:0000256" key="9">
    <source>
        <dbReference type="ARBA" id="ARBA00023002"/>
    </source>
</evidence>
<dbReference type="GO" id="GO:0006082">
    <property type="term" value="P:organic acid metabolic process"/>
    <property type="evidence" value="ECO:0007669"/>
    <property type="project" value="TreeGrafter"/>
</dbReference>
<comment type="subcellular location">
    <subcellularLocation>
        <location evidence="3">Endoplasmic reticulum membrane</location>
        <topology evidence="3">Peripheral membrane protein</topology>
    </subcellularLocation>
    <subcellularLocation>
        <location evidence="2">Microsome membrane</location>
        <topology evidence="2">Peripheral membrane protein</topology>
    </subcellularLocation>
</comment>
<dbReference type="Pfam" id="PF00067">
    <property type="entry name" value="p450"/>
    <property type="match status" value="1"/>
</dbReference>
<evidence type="ECO:0008006" key="15">
    <source>
        <dbReference type="Google" id="ProtNLM"/>
    </source>
</evidence>
<evidence type="ECO:0000256" key="12">
    <source>
        <dbReference type="ARBA" id="ARBA00023136"/>
    </source>
</evidence>
<evidence type="ECO:0000256" key="11">
    <source>
        <dbReference type="ARBA" id="ARBA00023033"/>
    </source>
</evidence>
<keyword evidence="14" id="KW-1185">Reference proteome</keyword>
<proteinExistence type="inferred from homology"/>
<dbReference type="InterPro" id="IPR001128">
    <property type="entry name" value="Cyt_P450"/>
</dbReference>
<evidence type="ECO:0000313" key="13">
    <source>
        <dbReference type="EMBL" id="KAG7487703.1"/>
    </source>
</evidence>
<keyword evidence="12" id="KW-0472">Membrane</keyword>
<keyword evidence="10" id="KW-0408">Iron</keyword>
<evidence type="ECO:0000256" key="5">
    <source>
        <dbReference type="ARBA" id="ARBA00022617"/>
    </source>
</evidence>
<name>A0A9D3TCK3_MEGAT</name>
<dbReference type="GO" id="GO:0005789">
    <property type="term" value="C:endoplasmic reticulum membrane"/>
    <property type="evidence" value="ECO:0007669"/>
    <property type="project" value="UniProtKB-SubCell"/>
</dbReference>
<keyword evidence="11" id="KW-0503">Monooxygenase</keyword>
<organism evidence="13 14">
    <name type="scientific">Megalops atlanticus</name>
    <name type="common">Tarpon</name>
    <name type="synonym">Clupea gigantea</name>
    <dbReference type="NCBI Taxonomy" id="7932"/>
    <lineage>
        <taxon>Eukaryota</taxon>
        <taxon>Metazoa</taxon>
        <taxon>Chordata</taxon>
        <taxon>Craniata</taxon>
        <taxon>Vertebrata</taxon>
        <taxon>Euteleostomi</taxon>
        <taxon>Actinopterygii</taxon>
        <taxon>Neopterygii</taxon>
        <taxon>Teleostei</taxon>
        <taxon>Elopiformes</taxon>
        <taxon>Megalopidae</taxon>
        <taxon>Megalops</taxon>
    </lineage>
</organism>